<accession>A0ACC3SY88</accession>
<dbReference type="EMBL" id="MU971389">
    <property type="protein sequence ID" value="KAK9236370.1"/>
    <property type="molecule type" value="Genomic_DNA"/>
</dbReference>
<comment type="caution">
    <text evidence="1">The sequence shown here is derived from an EMBL/GenBank/DDBJ whole genome shotgun (WGS) entry which is preliminary data.</text>
</comment>
<evidence type="ECO:0000313" key="2">
    <source>
        <dbReference type="Proteomes" id="UP001433508"/>
    </source>
</evidence>
<evidence type="ECO:0000313" key="1">
    <source>
        <dbReference type="EMBL" id="KAK9236370.1"/>
    </source>
</evidence>
<keyword evidence="2" id="KW-1185">Reference proteome</keyword>
<proteinExistence type="predicted"/>
<name>A0ACC3SY88_LIPKO</name>
<protein>
    <submittedName>
        <fullName evidence="1">Uncharacterized protein</fullName>
    </submittedName>
</protein>
<sequence>MVFAHGLEGTTGHAEWLDGRPSAYSTEEDGSLSLTTSPGTDWWTFPGHNATNGPAYVTTVSESHIHHDFVASLLIDGNWIQQYDQGTLFLHLTTNEETKWIKAGVERENEFNYISAVVTQKYSDWSILSPPPALDLSNQAIRIYAERKKGDLVISFGSKESTHETSTMMREVKGFFHDLKIRSFNIGAMACSPSKLKGVSVLFSDFRLEWRDSDE</sequence>
<dbReference type="Proteomes" id="UP001433508">
    <property type="component" value="Unassembled WGS sequence"/>
</dbReference>
<organism evidence="1 2">
    <name type="scientific">Lipomyces kononenkoae</name>
    <name type="common">Yeast</name>
    <dbReference type="NCBI Taxonomy" id="34357"/>
    <lineage>
        <taxon>Eukaryota</taxon>
        <taxon>Fungi</taxon>
        <taxon>Dikarya</taxon>
        <taxon>Ascomycota</taxon>
        <taxon>Saccharomycotina</taxon>
        <taxon>Lipomycetes</taxon>
        <taxon>Lipomycetales</taxon>
        <taxon>Lipomycetaceae</taxon>
        <taxon>Lipomyces</taxon>
    </lineage>
</organism>
<reference evidence="2" key="1">
    <citation type="journal article" date="2024" name="Front. Bioeng. Biotechnol.">
        <title>Genome-scale model development and genomic sequencing of the oleaginous clade Lipomyces.</title>
        <authorList>
            <person name="Czajka J.J."/>
            <person name="Han Y."/>
            <person name="Kim J."/>
            <person name="Mondo S.J."/>
            <person name="Hofstad B.A."/>
            <person name="Robles A."/>
            <person name="Haridas S."/>
            <person name="Riley R."/>
            <person name="LaButti K."/>
            <person name="Pangilinan J."/>
            <person name="Andreopoulos W."/>
            <person name="Lipzen A."/>
            <person name="Yan J."/>
            <person name="Wang M."/>
            <person name="Ng V."/>
            <person name="Grigoriev I.V."/>
            <person name="Spatafora J.W."/>
            <person name="Magnuson J.K."/>
            <person name="Baker S.E."/>
            <person name="Pomraning K.R."/>
        </authorList>
    </citation>
    <scope>NUCLEOTIDE SEQUENCE [LARGE SCALE GENOMIC DNA]</scope>
    <source>
        <strain evidence="2">CBS 7786</strain>
    </source>
</reference>
<gene>
    <name evidence="1" type="ORF">V1525DRAFT_389521</name>
</gene>